<dbReference type="Proteomes" id="UP001165064">
    <property type="component" value="Unassembled WGS sequence"/>
</dbReference>
<organism evidence="1 2">
    <name type="scientific">Ambrosiozyma monospora</name>
    <name type="common">Yeast</name>
    <name type="synonym">Endomycopsis monosporus</name>
    <dbReference type="NCBI Taxonomy" id="43982"/>
    <lineage>
        <taxon>Eukaryota</taxon>
        <taxon>Fungi</taxon>
        <taxon>Dikarya</taxon>
        <taxon>Ascomycota</taxon>
        <taxon>Saccharomycotina</taxon>
        <taxon>Pichiomycetes</taxon>
        <taxon>Pichiales</taxon>
        <taxon>Pichiaceae</taxon>
        <taxon>Ambrosiozyma</taxon>
    </lineage>
</organism>
<sequence>MNKTKIDFSALKQRREQISRFKAISTGLLSELVSLVWKFVVIENLVLNDIIQLVKDNSPLNTLIFEILTQSLI</sequence>
<comment type="caution">
    <text evidence="1">The sequence shown here is derived from an EMBL/GenBank/DDBJ whole genome shotgun (WGS) entry which is preliminary data.</text>
</comment>
<reference evidence="1" key="1">
    <citation type="submission" date="2023-04" db="EMBL/GenBank/DDBJ databases">
        <title>Ambrosiozyma monospora NBRC 10751.</title>
        <authorList>
            <person name="Ichikawa N."/>
            <person name="Sato H."/>
            <person name="Tonouchi N."/>
        </authorList>
    </citation>
    <scope>NUCLEOTIDE SEQUENCE</scope>
    <source>
        <strain evidence="1">NBRC 10751</strain>
    </source>
</reference>
<evidence type="ECO:0000313" key="1">
    <source>
        <dbReference type="EMBL" id="GME84033.1"/>
    </source>
</evidence>
<keyword evidence="2" id="KW-1185">Reference proteome</keyword>
<accession>A0ACB5T9N8</accession>
<dbReference type="EMBL" id="BSXS01005191">
    <property type="protein sequence ID" value="GME84033.1"/>
    <property type="molecule type" value="Genomic_DNA"/>
</dbReference>
<name>A0ACB5T9N8_AMBMO</name>
<proteinExistence type="predicted"/>
<gene>
    <name evidence="1" type="ORF">Amon02_000657300</name>
</gene>
<protein>
    <submittedName>
        <fullName evidence="1">Unnamed protein product</fullName>
    </submittedName>
</protein>
<evidence type="ECO:0000313" key="2">
    <source>
        <dbReference type="Proteomes" id="UP001165064"/>
    </source>
</evidence>